<name>A0AAP9U7N2_KLEAE</name>
<dbReference type="EMBL" id="CP055904">
    <property type="protein sequence ID" value="QMR42681.1"/>
    <property type="molecule type" value="Genomic_DNA"/>
</dbReference>
<dbReference type="Proteomes" id="UP000514462">
    <property type="component" value="Chromosome"/>
</dbReference>
<evidence type="ECO:0000256" key="1">
    <source>
        <dbReference type="SAM" id="Phobius"/>
    </source>
</evidence>
<keyword evidence="1" id="KW-1133">Transmembrane helix</keyword>
<feature type="transmembrane region" description="Helical" evidence="1">
    <location>
        <begin position="6"/>
        <end position="29"/>
    </location>
</feature>
<protein>
    <submittedName>
        <fullName evidence="2">Uncharacterized protein</fullName>
    </submittedName>
</protein>
<evidence type="ECO:0000313" key="3">
    <source>
        <dbReference type="Proteomes" id="UP000514462"/>
    </source>
</evidence>
<accession>A0AAP9U7N2</accession>
<sequence>MSNSAIISALVSAIVTLLIFLLKAIISYFRERSFHEYKIRIENEYEQRKKIKEAISKYKTPLLDSAESLNHRLWNFSKNCNEAWHIPHGDNNINNMYYLQSFCFRLLSFLAWCKIFERELIYLDSTLSVKDDLDFVKYIRTMQNIFSDASIFNGLDYDPTYAVDHFFKDHLSSMVDFMINDKSVISFSEFMKCDTEKYIAISNYISSITKERHCNKWYLLNNFHFVLMAFLSRYGYDFQITDRAKLIKFKMSQPENILSGNLNEIIIRGKLHKCKKMKEAIEVLLSD</sequence>
<reference evidence="3" key="1">
    <citation type="submission" date="2020-06" db="EMBL/GenBank/DDBJ databases">
        <title>REHAB project genomes.</title>
        <authorList>
            <person name="Shaw L.P."/>
        </authorList>
    </citation>
    <scope>NUCLEOTIDE SEQUENCE [LARGE SCALE GENOMIC DNA]</scope>
    <source>
        <strain evidence="3">RHBSTW-00938</strain>
    </source>
</reference>
<keyword evidence="1" id="KW-0812">Transmembrane</keyword>
<dbReference type="AlphaFoldDB" id="A0AAP9U7N2"/>
<gene>
    <name evidence="2" type="ORF">HV331_16470</name>
</gene>
<keyword evidence="1" id="KW-0472">Membrane</keyword>
<proteinExistence type="predicted"/>
<organism evidence="2 3">
    <name type="scientific">Klebsiella aerogenes</name>
    <name type="common">Enterobacter aerogenes</name>
    <dbReference type="NCBI Taxonomy" id="548"/>
    <lineage>
        <taxon>Bacteria</taxon>
        <taxon>Pseudomonadati</taxon>
        <taxon>Pseudomonadota</taxon>
        <taxon>Gammaproteobacteria</taxon>
        <taxon>Enterobacterales</taxon>
        <taxon>Enterobacteriaceae</taxon>
        <taxon>Klebsiella/Raoultella group</taxon>
        <taxon>Klebsiella</taxon>
    </lineage>
</organism>
<evidence type="ECO:0000313" key="2">
    <source>
        <dbReference type="EMBL" id="QMR42681.1"/>
    </source>
</evidence>